<evidence type="ECO:0000313" key="1">
    <source>
        <dbReference type="EMBL" id="KAF9615629.1"/>
    </source>
</evidence>
<name>A0A835IEF2_9MAGN</name>
<dbReference type="OrthoDB" id="73465at2759"/>
<protein>
    <submittedName>
        <fullName evidence="1">Uncharacterized protein</fullName>
    </submittedName>
</protein>
<proteinExistence type="predicted"/>
<gene>
    <name evidence="1" type="ORF">IFM89_024822</name>
</gene>
<reference evidence="1 2" key="1">
    <citation type="submission" date="2020-10" db="EMBL/GenBank/DDBJ databases">
        <title>The Coptis chinensis genome and diversification of protoberbering-type alkaloids.</title>
        <authorList>
            <person name="Wang B."/>
            <person name="Shu S."/>
            <person name="Song C."/>
            <person name="Liu Y."/>
        </authorList>
    </citation>
    <scope>NUCLEOTIDE SEQUENCE [LARGE SCALE GENOMIC DNA]</scope>
    <source>
        <strain evidence="1">HL-2020</strain>
        <tissue evidence="1">Leaf</tissue>
    </source>
</reference>
<dbReference type="AlphaFoldDB" id="A0A835IEF2"/>
<sequence length="142" mass="16389">MVRQAANTQPSRGMQLCEMFNMHRELIAKGRATKGNIFYDPDVDSSMEMYNVQRSVEVGEISCRQYGLEPHEYAPVVNALRKKWLDYMMKQAFVGQRLHMRLDGGVECYCIVVKFPVISSSGFFVRKLLKLPYMQLNLSVVQ</sequence>
<dbReference type="EMBL" id="JADFTS010000003">
    <property type="protein sequence ID" value="KAF9615629.1"/>
    <property type="molecule type" value="Genomic_DNA"/>
</dbReference>
<organism evidence="1 2">
    <name type="scientific">Coptis chinensis</name>
    <dbReference type="NCBI Taxonomy" id="261450"/>
    <lineage>
        <taxon>Eukaryota</taxon>
        <taxon>Viridiplantae</taxon>
        <taxon>Streptophyta</taxon>
        <taxon>Embryophyta</taxon>
        <taxon>Tracheophyta</taxon>
        <taxon>Spermatophyta</taxon>
        <taxon>Magnoliopsida</taxon>
        <taxon>Ranunculales</taxon>
        <taxon>Ranunculaceae</taxon>
        <taxon>Coptidoideae</taxon>
        <taxon>Coptis</taxon>
    </lineage>
</organism>
<evidence type="ECO:0000313" key="2">
    <source>
        <dbReference type="Proteomes" id="UP000631114"/>
    </source>
</evidence>
<comment type="caution">
    <text evidence="1">The sequence shown here is derived from an EMBL/GenBank/DDBJ whole genome shotgun (WGS) entry which is preliminary data.</text>
</comment>
<accession>A0A835IEF2</accession>
<dbReference type="Proteomes" id="UP000631114">
    <property type="component" value="Unassembled WGS sequence"/>
</dbReference>
<keyword evidence="2" id="KW-1185">Reference proteome</keyword>